<protein>
    <submittedName>
        <fullName evidence="2">Uncharacterized protein</fullName>
    </submittedName>
</protein>
<accession>A0A4Y2TJM5</accession>
<evidence type="ECO:0000313" key="2">
    <source>
        <dbReference type="EMBL" id="GBO00853.1"/>
    </source>
</evidence>
<comment type="caution">
    <text evidence="2">The sequence shown here is derived from an EMBL/GenBank/DDBJ whole genome shotgun (WGS) entry which is preliminary data.</text>
</comment>
<keyword evidence="3" id="KW-1185">Reference proteome</keyword>
<reference evidence="2 3" key="1">
    <citation type="journal article" date="2019" name="Sci. Rep.">
        <title>Orb-weaving spider Araneus ventricosus genome elucidates the spidroin gene catalogue.</title>
        <authorList>
            <person name="Kono N."/>
            <person name="Nakamura H."/>
            <person name="Ohtoshi R."/>
            <person name="Moran D.A.P."/>
            <person name="Shinohara A."/>
            <person name="Yoshida Y."/>
            <person name="Fujiwara M."/>
            <person name="Mori M."/>
            <person name="Tomita M."/>
            <person name="Arakawa K."/>
        </authorList>
    </citation>
    <scope>NUCLEOTIDE SEQUENCE [LARGE SCALE GENOMIC DNA]</scope>
</reference>
<dbReference type="AlphaFoldDB" id="A0A4Y2TJM5"/>
<proteinExistence type="predicted"/>
<dbReference type="Proteomes" id="UP000499080">
    <property type="component" value="Unassembled WGS sequence"/>
</dbReference>
<evidence type="ECO:0000313" key="3">
    <source>
        <dbReference type="Proteomes" id="UP000499080"/>
    </source>
</evidence>
<name>A0A4Y2TJM5_ARAVE</name>
<feature type="compositionally biased region" description="Basic and acidic residues" evidence="1">
    <location>
        <begin position="16"/>
        <end position="29"/>
    </location>
</feature>
<evidence type="ECO:0000256" key="1">
    <source>
        <dbReference type="SAM" id="MobiDB-lite"/>
    </source>
</evidence>
<gene>
    <name evidence="2" type="ORF">AVEN_101705_1</name>
</gene>
<organism evidence="2 3">
    <name type="scientific">Araneus ventricosus</name>
    <name type="common">Orbweaver spider</name>
    <name type="synonym">Epeira ventricosa</name>
    <dbReference type="NCBI Taxonomy" id="182803"/>
    <lineage>
        <taxon>Eukaryota</taxon>
        <taxon>Metazoa</taxon>
        <taxon>Ecdysozoa</taxon>
        <taxon>Arthropoda</taxon>
        <taxon>Chelicerata</taxon>
        <taxon>Arachnida</taxon>
        <taxon>Araneae</taxon>
        <taxon>Araneomorphae</taxon>
        <taxon>Entelegynae</taxon>
        <taxon>Araneoidea</taxon>
        <taxon>Araneidae</taxon>
        <taxon>Araneus</taxon>
    </lineage>
</organism>
<sequence length="129" mass="14119">MEPATRSTAPFGEGGEGAREPGREGERSEWNPVPSMSDFSVKVTLPKSQLPITPEYYYYNQLPSEPALDSFSPSKEYTEGNRFFSQSKAGLIVLVAKDPFSPRVCGKEKLTLDIAITSKGPFRLLSGIG</sequence>
<feature type="region of interest" description="Disordered" evidence="1">
    <location>
        <begin position="1"/>
        <end position="37"/>
    </location>
</feature>
<dbReference type="EMBL" id="BGPR01029207">
    <property type="protein sequence ID" value="GBO00853.1"/>
    <property type="molecule type" value="Genomic_DNA"/>
</dbReference>